<proteinExistence type="predicted"/>
<accession>A0AAW2XMD5</accession>
<keyword evidence="1" id="KW-0472">Membrane</keyword>
<gene>
    <name evidence="2" type="ORF">Slati_1281100</name>
</gene>
<organism evidence="2">
    <name type="scientific">Sesamum latifolium</name>
    <dbReference type="NCBI Taxonomy" id="2727402"/>
    <lineage>
        <taxon>Eukaryota</taxon>
        <taxon>Viridiplantae</taxon>
        <taxon>Streptophyta</taxon>
        <taxon>Embryophyta</taxon>
        <taxon>Tracheophyta</taxon>
        <taxon>Spermatophyta</taxon>
        <taxon>Magnoliopsida</taxon>
        <taxon>eudicotyledons</taxon>
        <taxon>Gunneridae</taxon>
        <taxon>Pentapetalae</taxon>
        <taxon>asterids</taxon>
        <taxon>lamiids</taxon>
        <taxon>Lamiales</taxon>
        <taxon>Pedaliaceae</taxon>
        <taxon>Sesamum</taxon>
    </lineage>
</organism>
<keyword evidence="1" id="KW-1133">Transmembrane helix</keyword>
<keyword evidence="1" id="KW-0812">Transmembrane</keyword>
<evidence type="ECO:0000256" key="1">
    <source>
        <dbReference type="SAM" id="Phobius"/>
    </source>
</evidence>
<evidence type="ECO:0000313" key="2">
    <source>
        <dbReference type="EMBL" id="KAL0453030.1"/>
    </source>
</evidence>
<name>A0AAW2XMD5_9LAMI</name>
<reference evidence="2" key="1">
    <citation type="submission" date="2020-06" db="EMBL/GenBank/DDBJ databases">
        <authorList>
            <person name="Li T."/>
            <person name="Hu X."/>
            <person name="Zhang T."/>
            <person name="Song X."/>
            <person name="Zhang H."/>
            <person name="Dai N."/>
            <person name="Sheng W."/>
            <person name="Hou X."/>
            <person name="Wei L."/>
        </authorList>
    </citation>
    <scope>NUCLEOTIDE SEQUENCE</scope>
    <source>
        <strain evidence="2">KEN1</strain>
        <tissue evidence="2">Leaf</tissue>
    </source>
</reference>
<reference evidence="2" key="2">
    <citation type="journal article" date="2024" name="Plant">
        <title>Genomic evolution and insights into agronomic trait innovations of Sesamum species.</title>
        <authorList>
            <person name="Miao H."/>
            <person name="Wang L."/>
            <person name="Qu L."/>
            <person name="Liu H."/>
            <person name="Sun Y."/>
            <person name="Le M."/>
            <person name="Wang Q."/>
            <person name="Wei S."/>
            <person name="Zheng Y."/>
            <person name="Lin W."/>
            <person name="Duan Y."/>
            <person name="Cao H."/>
            <person name="Xiong S."/>
            <person name="Wang X."/>
            <person name="Wei L."/>
            <person name="Li C."/>
            <person name="Ma Q."/>
            <person name="Ju M."/>
            <person name="Zhao R."/>
            <person name="Li G."/>
            <person name="Mu C."/>
            <person name="Tian Q."/>
            <person name="Mei H."/>
            <person name="Zhang T."/>
            <person name="Gao T."/>
            <person name="Zhang H."/>
        </authorList>
    </citation>
    <scope>NUCLEOTIDE SEQUENCE</scope>
    <source>
        <strain evidence="2">KEN1</strain>
    </source>
</reference>
<dbReference type="EMBL" id="JACGWN010000004">
    <property type="protein sequence ID" value="KAL0453030.1"/>
    <property type="molecule type" value="Genomic_DNA"/>
</dbReference>
<sequence length="124" mass="13470">MLMYLAARARRMSNLVAGFLANDLKKSPSVNPCAKALALTSWVAEGTSKAAEKRKELSKTSYRGQGQLVKPLLRSPSESSDEDSTPDVVSISMQQGCILESGQMFLWIGGAIVFCYGWGLTVHK</sequence>
<protein>
    <submittedName>
        <fullName evidence="2">Uncharacterized protein</fullName>
    </submittedName>
</protein>
<comment type="caution">
    <text evidence="2">The sequence shown here is derived from an EMBL/GenBank/DDBJ whole genome shotgun (WGS) entry which is preliminary data.</text>
</comment>
<dbReference type="AlphaFoldDB" id="A0AAW2XMD5"/>
<feature type="transmembrane region" description="Helical" evidence="1">
    <location>
        <begin position="104"/>
        <end position="122"/>
    </location>
</feature>